<evidence type="ECO:0000313" key="4">
    <source>
        <dbReference type="Proteomes" id="UP000288805"/>
    </source>
</evidence>
<protein>
    <recommendedName>
        <fullName evidence="2">Transposase MuDR plant domain-containing protein</fullName>
    </recommendedName>
</protein>
<proteinExistence type="predicted"/>
<evidence type="ECO:0000256" key="1">
    <source>
        <dbReference type="SAM" id="MobiDB-lite"/>
    </source>
</evidence>
<dbReference type="EMBL" id="QGNW01002661">
    <property type="protein sequence ID" value="RVW13210.1"/>
    <property type="molecule type" value="Genomic_DNA"/>
</dbReference>
<evidence type="ECO:0000259" key="2">
    <source>
        <dbReference type="Pfam" id="PF03108"/>
    </source>
</evidence>
<feature type="compositionally biased region" description="Acidic residues" evidence="1">
    <location>
        <begin position="91"/>
        <end position="107"/>
    </location>
</feature>
<feature type="domain" description="Transposase MuDR plant" evidence="2">
    <location>
        <begin position="174"/>
        <end position="239"/>
    </location>
</feature>
<sequence>MVRTQTDVDYVGDRVVVEPIDVPLGTTYEQLLEMIYSVTDINKEHFRLILSLPIDLQMNSPLGNCMPLLLGENDGTSNVQNPFTVEHRSEEDEEDEKGTQCDDDSVGAEDIHNDDNQDREDTEDLDDPIELSLMQYHLAPSPQFENVENIGYVVSSEWTPWGNTLMGHPTGEFIVGQIFNSKGDLQHAVKMYSINSHQEYIVLSSTKKLLVLRCKKAEQSQCAWRLRATVVKGTSLFEINKYSGPHTCVNPCMNQDHHQLDSNLIAAHIEGMIRHNSHFQWLPFKQVL</sequence>
<organism evidence="3 4">
    <name type="scientific">Vitis vinifera</name>
    <name type="common">Grape</name>
    <dbReference type="NCBI Taxonomy" id="29760"/>
    <lineage>
        <taxon>Eukaryota</taxon>
        <taxon>Viridiplantae</taxon>
        <taxon>Streptophyta</taxon>
        <taxon>Embryophyta</taxon>
        <taxon>Tracheophyta</taxon>
        <taxon>Spermatophyta</taxon>
        <taxon>Magnoliopsida</taxon>
        <taxon>eudicotyledons</taxon>
        <taxon>Gunneridae</taxon>
        <taxon>Pentapetalae</taxon>
        <taxon>rosids</taxon>
        <taxon>Vitales</taxon>
        <taxon>Vitaceae</taxon>
        <taxon>Viteae</taxon>
        <taxon>Vitis</taxon>
    </lineage>
</organism>
<dbReference type="Pfam" id="PF03108">
    <property type="entry name" value="DBD_Tnp_Mut"/>
    <property type="match status" value="1"/>
</dbReference>
<gene>
    <name evidence="3" type="ORF">CK203_105026</name>
</gene>
<evidence type="ECO:0000313" key="3">
    <source>
        <dbReference type="EMBL" id="RVW13210.1"/>
    </source>
</evidence>
<accession>A0A438BQQ6</accession>
<reference evidence="3 4" key="1">
    <citation type="journal article" date="2018" name="PLoS Genet.">
        <title>Population sequencing reveals clonal diversity and ancestral inbreeding in the grapevine cultivar Chardonnay.</title>
        <authorList>
            <person name="Roach M.J."/>
            <person name="Johnson D.L."/>
            <person name="Bohlmann J."/>
            <person name="van Vuuren H.J."/>
            <person name="Jones S.J."/>
            <person name="Pretorius I.S."/>
            <person name="Schmidt S.A."/>
            <person name="Borneman A.R."/>
        </authorList>
    </citation>
    <scope>NUCLEOTIDE SEQUENCE [LARGE SCALE GENOMIC DNA]</scope>
    <source>
        <strain evidence="4">cv. Chardonnay</strain>
        <tissue evidence="3">Leaf</tissue>
    </source>
</reference>
<dbReference type="Proteomes" id="UP000288805">
    <property type="component" value="Unassembled WGS sequence"/>
</dbReference>
<dbReference type="InterPro" id="IPR004332">
    <property type="entry name" value="Transposase_MuDR"/>
</dbReference>
<dbReference type="AlphaFoldDB" id="A0A438BQQ6"/>
<comment type="caution">
    <text evidence="3">The sequence shown here is derived from an EMBL/GenBank/DDBJ whole genome shotgun (WGS) entry which is preliminary data.</text>
</comment>
<name>A0A438BQQ6_VITVI</name>
<feature type="region of interest" description="Disordered" evidence="1">
    <location>
        <begin position="86"/>
        <end position="123"/>
    </location>
</feature>